<dbReference type="PANTHER" id="PTHR43806:SF11">
    <property type="entry name" value="CEREVISIN-RELATED"/>
    <property type="match status" value="1"/>
</dbReference>
<feature type="signal peptide" evidence="7">
    <location>
        <begin position="1"/>
        <end position="26"/>
    </location>
</feature>
<accession>A0ABR6WXL1</accession>
<dbReference type="EMBL" id="WJBC01000024">
    <property type="protein sequence ID" value="MBC3805311.1"/>
    <property type="molecule type" value="Genomic_DNA"/>
</dbReference>
<dbReference type="SUPFAM" id="SSF49299">
    <property type="entry name" value="PKD domain"/>
    <property type="match status" value="1"/>
</dbReference>
<comment type="caution">
    <text evidence="10">The sequence shown here is derived from an EMBL/GenBank/DDBJ whole genome shotgun (WGS) entry which is preliminary data.</text>
</comment>
<sequence>MKLKKGIAFLLMIALIAASCPVGVLASNVQQTSSKDTMVVQSLDEVADIDENSNINQQIIVIYQNNSCKISSLGLTTQEITGGETVSDRVDIIEVKDAANVDAMVNQLSENPNVLIAEKNSYIQVSALPNDAELSQEWQFERIGADHTWNKVNNSAPVVVAVIDTGLNTDHPDIKGNFVYGYDYVDGSVTAIDKSGHGTMVCGCISAVANNSIGIAGIAGNANIKVAPYRVGGVSDGDTNLDVGYVCAALYDAASRPEVKVINMSFGGYFASSALRTAVENAYAAGKVLVAAAGNEGENAEYSGEFSNPASYNNVISVGATDNTNAIASFSQHNSQVDLCAPGKQIYTTNHDGGYQAVSGTSFASPITAAACAVLMAADSTLTNAKVEKILKDTALDFGAAGKDDYYGYGMIQLDNALASVTPNVPLTIDSFTADKTPGQSVGTPVTLTASASGGAGSYTYGFYYEFNGETTTIQDYSTASTATFTPTIPGIYTLNVEVKDGSGTLIKKAIINFVVREVAVKTTSISYRTHVQSDGWQNYVTDGALSGTTNRSLRLEGIEIKTNTQGYDLGVKYKTHVENIGWQDYVADGTLSGTTARSLRLEAIQIELTGEDADLFDVYYQVHAQNVGWMGWAKNGASVGTSGLSYRLEGIRIKIVPAGSAAPGSTDTPYISN</sequence>
<dbReference type="InterPro" id="IPR015500">
    <property type="entry name" value="Peptidase_S8_subtilisin-rel"/>
</dbReference>
<evidence type="ECO:0000256" key="4">
    <source>
        <dbReference type="ARBA" id="ARBA00022825"/>
    </source>
</evidence>
<gene>
    <name evidence="10" type="ORF">GH808_12880</name>
</gene>
<evidence type="ECO:0000256" key="7">
    <source>
        <dbReference type="SAM" id="SignalP"/>
    </source>
</evidence>
<evidence type="ECO:0000259" key="8">
    <source>
        <dbReference type="Pfam" id="PF00082"/>
    </source>
</evidence>
<dbReference type="PROSITE" id="PS00136">
    <property type="entry name" value="SUBTILASE_ASP"/>
    <property type="match status" value="1"/>
</dbReference>
<proteinExistence type="inferred from homology"/>
<dbReference type="InterPro" id="IPR013783">
    <property type="entry name" value="Ig-like_fold"/>
</dbReference>
<dbReference type="InterPro" id="IPR023828">
    <property type="entry name" value="Peptidase_S8_Ser-AS"/>
</dbReference>
<feature type="domain" description="Peptidase S8/S53" evidence="8">
    <location>
        <begin position="158"/>
        <end position="410"/>
    </location>
</feature>
<dbReference type="Pfam" id="PF07495">
    <property type="entry name" value="Y_Y_Y"/>
    <property type="match status" value="1"/>
</dbReference>
<dbReference type="CDD" id="cd00146">
    <property type="entry name" value="PKD"/>
    <property type="match status" value="1"/>
</dbReference>
<dbReference type="Gene3D" id="3.40.50.200">
    <property type="entry name" value="Peptidase S8/S53 domain"/>
    <property type="match status" value="1"/>
</dbReference>
<feature type="domain" description="Two component regulator three Y" evidence="9">
    <location>
        <begin position="455"/>
        <end position="516"/>
    </location>
</feature>
<dbReference type="InterPro" id="IPR036852">
    <property type="entry name" value="Peptidase_S8/S53_dom_sf"/>
</dbReference>
<evidence type="ECO:0000256" key="6">
    <source>
        <dbReference type="RuleBase" id="RU003355"/>
    </source>
</evidence>
<dbReference type="PRINTS" id="PR00723">
    <property type="entry name" value="SUBTILISIN"/>
</dbReference>
<feature type="chain" id="PRO_5045950407" evidence="7">
    <location>
        <begin position="27"/>
        <end position="674"/>
    </location>
</feature>
<keyword evidence="2 5" id="KW-0645">Protease</keyword>
<dbReference type="InterPro" id="IPR023827">
    <property type="entry name" value="Peptidase_S8_Asp-AS"/>
</dbReference>
<name>A0ABR6WXL1_9FIRM</name>
<comment type="similarity">
    <text evidence="1 5 6">Belongs to the peptidase S8 family.</text>
</comment>
<evidence type="ECO:0000256" key="1">
    <source>
        <dbReference type="ARBA" id="ARBA00011073"/>
    </source>
</evidence>
<dbReference type="InterPro" id="IPR000209">
    <property type="entry name" value="Peptidase_S8/S53_dom"/>
</dbReference>
<dbReference type="SMART" id="SM00728">
    <property type="entry name" value="ChW"/>
    <property type="match status" value="3"/>
</dbReference>
<dbReference type="Proteomes" id="UP000603234">
    <property type="component" value="Unassembled WGS sequence"/>
</dbReference>
<dbReference type="Gene3D" id="2.60.40.10">
    <property type="entry name" value="Immunoglobulins"/>
    <property type="match status" value="1"/>
</dbReference>
<dbReference type="PROSITE" id="PS51257">
    <property type="entry name" value="PROKAR_LIPOPROTEIN"/>
    <property type="match status" value="1"/>
</dbReference>
<dbReference type="PROSITE" id="PS00137">
    <property type="entry name" value="SUBTILASE_HIS"/>
    <property type="match status" value="1"/>
</dbReference>
<feature type="active site" description="Charge relay system" evidence="5">
    <location>
        <position position="362"/>
    </location>
</feature>
<dbReference type="PROSITE" id="PS00138">
    <property type="entry name" value="SUBTILASE_SER"/>
    <property type="match status" value="1"/>
</dbReference>
<keyword evidence="11" id="KW-1185">Reference proteome</keyword>
<dbReference type="InterPro" id="IPR011123">
    <property type="entry name" value="Y_Y_Y"/>
</dbReference>
<keyword evidence="3 5" id="KW-0378">Hydrolase</keyword>
<dbReference type="SUPFAM" id="SSF52743">
    <property type="entry name" value="Subtilisin-like"/>
    <property type="match status" value="1"/>
</dbReference>
<evidence type="ECO:0000259" key="9">
    <source>
        <dbReference type="Pfam" id="PF07495"/>
    </source>
</evidence>
<dbReference type="InterPro" id="IPR006637">
    <property type="entry name" value="ChW"/>
</dbReference>
<dbReference type="Pfam" id="PF00082">
    <property type="entry name" value="Peptidase_S8"/>
    <property type="match status" value="1"/>
</dbReference>
<dbReference type="RefSeq" id="WP_186843199.1">
    <property type="nucleotide sequence ID" value="NZ_WJBC01000024.1"/>
</dbReference>
<protein>
    <submittedName>
        <fullName evidence="10">S8 family serine peptidase</fullName>
    </submittedName>
</protein>
<dbReference type="PROSITE" id="PS51892">
    <property type="entry name" value="SUBTILASE"/>
    <property type="match status" value="1"/>
</dbReference>
<evidence type="ECO:0000256" key="2">
    <source>
        <dbReference type="ARBA" id="ARBA00022670"/>
    </source>
</evidence>
<reference evidence="10 11" key="1">
    <citation type="journal article" date="2020" name="mSystems">
        <title>Defining Genomic and Predicted Metabolic Features of the Acetobacterium Genus.</title>
        <authorList>
            <person name="Ross D.E."/>
            <person name="Marshall C.W."/>
            <person name="Gulliver D."/>
            <person name="May H.D."/>
            <person name="Norman R.S."/>
        </authorList>
    </citation>
    <scope>NUCLEOTIDE SEQUENCE [LARGE SCALE GENOMIC DNA]</scope>
    <source>
        <strain evidence="10 11">DSM 8238</strain>
    </source>
</reference>
<evidence type="ECO:0000313" key="11">
    <source>
        <dbReference type="Proteomes" id="UP000603234"/>
    </source>
</evidence>
<dbReference type="InterPro" id="IPR035986">
    <property type="entry name" value="PKD_dom_sf"/>
</dbReference>
<dbReference type="InterPro" id="IPR022398">
    <property type="entry name" value="Peptidase_S8_His-AS"/>
</dbReference>
<feature type="active site" description="Charge relay system" evidence="5">
    <location>
        <position position="164"/>
    </location>
</feature>
<evidence type="ECO:0000256" key="5">
    <source>
        <dbReference type="PROSITE-ProRule" id="PRU01240"/>
    </source>
</evidence>
<feature type="active site" description="Charge relay system" evidence="5">
    <location>
        <position position="197"/>
    </location>
</feature>
<evidence type="ECO:0000313" key="10">
    <source>
        <dbReference type="EMBL" id="MBC3805311.1"/>
    </source>
</evidence>
<dbReference type="Pfam" id="PF07538">
    <property type="entry name" value="ChW"/>
    <property type="match status" value="3"/>
</dbReference>
<dbReference type="PANTHER" id="PTHR43806">
    <property type="entry name" value="PEPTIDASE S8"/>
    <property type="match status" value="1"/>
</dbReference>
<keyword evidence="7" id="KW-0732">Signal</keyword>
<keyword evidence="4 5" id="KW-0720">Serine protease</keyword>
<evidence type="ECO:0000256" key="3">
    <source>
        <dbReference type="ARBA" id="ARBA00022801"/>
    </source>
</evidence>
<organism evidence="10 11">
    <name type="scientific">Acetobacterium fimetarium</name>
    <dbReference type="NCBI Taxonomy" id="52691"/>
    <lineage>
        <taxon>Bacteria</taxon>
        <taxon>Bacillati</taxon>
        <taxon>Bacillota</taxon>
        <taxon>Clostridia</taxon>
        <taxon>Eubacteriales</taxon>
        <taxon>Eubacteriaceae</taxon>
        <taxon>Acetobacterium</taxon>
    </lineage>
</organism>
<dbReference type="InterPro" id="IPR050131">
    <property type="entry name" value="Peptidase_S8_subtilisin-like"/>
</dbReference>